<evidence type="ECO:0000313" key="7">
    <source>
        <dbReference type="Proteomes" id="UP001239909"/>
    </source>
</evidence>
<dbReference type="CDD" id="cd08503">
    <property type="entry name" value="PBP2_NikA_DppA_OppA_like_17"/>
    <property type="match status" value="1"/>
</dbReference>
<dbReference type="InterPro" id="IPR006311">
    <property type="entry name" value="TAT_signal"/>
</dbReference>
<dbReference type="EMBL" id="BSYI01000016">
    <property type="protein sequence ID" value="GMG83095.1"/>
    <property type="molecule type" value="Genomic_DNA"/>
</dbReference>
<feature type="domain" description="Solute-binding protein family 5" evidence="5">
    <location>
        <begin position="82"/>
        <end position="433"/>
    </location>
</feature>
<keyword evidence="7" id="KW-1185">Reference proteome</keyword>
<dbReference type="Pfam" id="PF00496">
    <property type="entry name" value="SBP_bac_5"/>
    <property type="match status" value="1"/>
</dbReference>
<dbReference type="Gene3D" id="3.40.190.10">
    <property type="entry name" value="Periplasmic binding protein-like II"/>
    <property type="match status" value="1"/>
</dbReference>
<comment type="subcellular location">
    <subcellularLocation>
        <location evidence="1">Periplasm</location>
    </subcellularLocation>
</comment>
<proteinExistence type="inferred from homology"/>
<sequence>MSAFHTTTRRGFIEGAGALALGAAFAAPARATGPKPGGRLRVAIAEGSTSDTLDPQGYADNYMIAVGFATHSTLTEIAPSGELVGDAAESWESTPDAATWTFRLRRDVTFSDGRRLTAADVAASIDHHRGEGSTSAARDVVAGIARIEAPEDGILRFVLDGPNADFPYLMADYHLLLMPAEGGRANWRDYVGTGGYVLESFEPGVRTVLRRRDDHWKAGRAHFDEVEILFVGDAAARAAALATGKVDLMNRVDLKTADLLGRRPGLRIEESTGFLHYTTPMRTDMVPFDNNDLRLAIKHAVDREALMARVLRGHGTLGNDHPIAPSVPFHADLPQRVQDLDRARHHLKKAGYGGEELVLAASDAAYAGATDAAVLMQGQLAKAGINMRVERVPADGYWSNIWLKRPWCAAYWGGRPTCDWMFAQGYASGANWNDTHFSHERFDQLLAMGRAETDSALRAEIYGEMQGILRDLGGALVWGFANFVDAMSDRIAHGPEVSSNYALDGGRFIERWWFA</sequence>
<evidence type="ECO:0000259" key="5">
    <source>
        <dbReference type="Pfam" id="PF00496"/>
    </source>
</evidence>
<keyword evidence="3" id="KW-0813">Transport</keyword>
<dbReference type="PROSITE" id="PS51318">
    <property type="entry name" value="TAT"/>
    <property type="match status" value="1"/>
</dbReference>
<comment type="similarity">
    <text evidence="2">Belongs to the bacterial solute-binding protein 5 family.</text>
</comment>
<evidence type="ECO:0000256" key="1">
    <source>
        <dbReference type="ARBA" id="ARBA00004418"/>
    </source>
</evidence>
<dbReference type="PIRSF" id="PIRSF002741">
    <property type="entry name" value="MppA"/>
    <property type="match status" value="1"/>
</dbReference>
<dbReference type="PANTHER" id="PTHR30290">
    <property type="entry name" value="PERIPLASMIC BINDING COMPONENT OF ABC TRANSPORTER"/>
    <property type="match status" value="1"/>
</dbReference>
<evidence type="ECO:0000256" key="3">
    <source>
        <dbReference type="ARBA" id="ARBA00022448"/>
    </source>
</evidence>
<gene>
    <name evidence="6" type="ORF">LNKW23_23080</name>
</gene>
<comment type="caution">
    <text evidence="6">The sequence shown here is derived from an EMBL/GenBank/DDBJ whole genome shotgun (WGS) entry which is preliminary data.</text>
</comment>
<evidence type="ECO:0000256" key="2">
    <source>
        <dbReference type="ARBA" id="ARBA00005695"/>
    </source>
</evidence>
<name>A0ABQ6LQT5_9RHOB</name>
<accession>A0ABQ6LQT5</accession>
<dbReference type="InterPro" id="IPR000914">
    <property type="entry name" value="SBP_5_dom"/>
</dbReference>
<dbReference type="RefSeq" id="WP_285671892.1">
    <property type="nucleotide sequence ID" value="NZ_BSYI01000016.1"/>
</dbReference>
<dbReference type="InterPro" id="IPR030678">
    <property type="entry name" value="Peptide/Ni-bd"/>
</dbReference>
<keyword evidence="4" id="KW-0732">Signal</keyword>
<dbReference type="SUPFAM" id="SSF53850">
    <property type="entry name" value="Periplasmic binding protein-like II"/>
    <property type="match status" value="1"/>
</dbReference>
<dbReference type="Proteomes" id="UP001239909">
    <property type="component" value="Unassembled WGS sequence"/>
</dbReference>
<dbReference type="InterPro" id="IPR039424">
    <property type="entry name" value="SBP_5"/>
</dbReference>
<protein>
    <submittedName>
        <fullName evidence="6">ABC transporter substrate-binding protein</fullName>
    </submittedName>
</protein>
<dbReference type="Gene3D" id="3.10.105.10">
    <property type="entry name" value="Dipeptide-binding Protein, Domain 3"/>
    <property type="match status" value="1"/>
</dbReference>
<evidence type="ECO:0000256" key="4">
    <source>
        <dbReference type="ARBA" id="ARBA00022729"/>
    </source>
</evidence>
<evidence type="ECO:0000313" key="6">
    <source>
        <dbReference type="EMBL" id="GMG83095.1"/>
    </source>
</evidence>
<dbReference type="PANTHER" id="PTHR30290:SF10">
    <property type="entry name" value="PERIPLASMIC OLIGOPEPTIDE-BINDING PROTEIN-RELATED"/>
    <property type="match status" value="1"/>
</dbReference>
<reference evidence="6 7" key="1">
    <citation type="submission" date="2023-04" db="EMBL/GenBank/DDBJ databases">
        <title>Marinoamorphus aggregata gen. nov., sp. Nov., isolate from tissue of brittle star Ophioplocus japonicus.</title>
        <authorList>
            <person name="Kawano K."/>
            <person name="Sawayama S."/>
            <person name="Nakagawa S."/>
        </authorList>
    </citation>
    <scope>NUCLEOTIDE SEQUENCE [LARGE SCALE GENOMIC DNA]</scope>
    <source>
        <strain evidence="6 7">NKW23</strain>
    </source>
</reference>
<dbReference type="Gene3D" id="3.90.76.10">
    <property type="entry name" value="Dipeptide-binding Protein, Domain 1"/>
    <property type="match status" value="1"/>
</dbReference>
<organism evidence="6 7">
    <name type="scientific">Paralimibaculum aggregatum</name>
    <dbReference type="NCBI Taxonomy" id="3036245"/>
    <lineage>
        <taxon>Bacteria</taxon>
        <taxon>Pseudomonadati</taxon>
        <taxon>Pseudomonadota</taxon>
        <taxon>Alphaproteobacteria</taxon>
        <taxon>Rhodobacterales</taxon>
        <taxon>Paracoccaceae</taxon>
        <taxon>Paralimibaculum</taxon>
    </lineage>
</organism>